<dbReference type="InterPro" id="IPR002401">
    <property type="entry name" value="Cyt_P450_E_grp-I"/>
</dbReference>
<name>A0A5J5ENQ3_9PEZI</name>
<dbReference type="EMBL" id="VXIS01000197">
    <property type="protein sequence ID" value="KAA8897519.1"/>
    <property type="molecule type" value="Genomic_DNA"/>
</dbReference>
<dbReference type="PRINTS" id="PR00385">
    <property type="entry name" value="P450"/>
</dbReference>
<dbReference type="Gene3D" id="1.10.630.10">
    <property type="entry name" value="Cytochrome P450"/>
    <property type="match status" value="1"/>
</dbReference>
<organism evidence="10 11">
    <name type="scientific">Sphaerosporella brunnea</name>
    <dbReference type="NCBI Taxonomy" id="1250544"/>
    <lineage>
        <taxon>Eukaryota</taxon>
        <taxon>Fungi</taxon>
        <taxon>Dikarya</taxon>
        <taxon>Ascomycota</taxon>
        <taxon>Pezizomycotina</taxon>
        <taxon>Pezizomycetes</taxon>
        <taxon>Pezizales</taxon>
        <taxon>Pyronemataceae</taxon>
        <taxon>Sphaerosporella</taxon>
    </lineage>
</organism>
<keyword evidence="3 7" id="KW-0479">Metal-binding</keyword>
<evidence type="ECO:0000256" key="9">
    <source>
        <dbReference type="SAM" id="Phobius"/>
    </source>
</evidence>
<comment type="similarity">
    <text evidence="2 8">Belongs to the cytochrome P450 family.</text>
</comment>
<dbReference type="GO" id="GO:0016705">
    <property type="term" value="F:oxidoreductase activity, acting on paired donors, with incorporation or reduction of molecular oxygen"/>
    <property type="evidence" value="ECO:0007669"/>
    <property type="project" value="InterPro"/>
</dbReference>
<reference evidence="10 11" key="1">
    <citation type="submission" date="2019-09" db="EMBL/GenBank/DDBJ databases">
        <title>Draft genome of the ectomycorrhizal ascomycete Sphaerosporella brunnea.</title>
        <authorList>
            <consortium name="DOE Joint Genome Institute"/>
            <person name="Benucci G.M."/>
            <person name="Marozzi G."/>
            <person name="Antonielli L."/>
            <person name="Sanchez S."/>
            <person name="Marco P."/>
            <person name="Wang X."/>
            <person name="Falini L.B."/>
            <person name="Barry K."/>
            <person name="Haridas S."/>
            <person name="Lipzen A."/>
            <person name="Labutti K."/>
            <person name="Grigoriev I.V."/>
            <person name="Murat C."/>
            <person name="Martin F."/>
            <person name="Albertini E."/>
            <person name="Donnini D."/>
            <person name="Bonito G."/>
        </authorList>
    </citation>
    <scope>NUCLEOTIDE SEQUENCE [LARGE SCALE GENOMIC DNA]</scope>
    <source>
        <strain evidence="10 11">Sb_GMNB300</strain>
    </source>
</reference>
<keyword evidence="11" id="KW-1185">Reference proteome</keyword>
<proteinExistence type="inferred from homology"/>
<comment type="caution">
    <text evidence="10">The sequence shown here is derived from an EMBL/GenBank/DDBJ whole genome shotgun (WGS) entry which is preliminary data.</text>
</comment>
<dbReference type="Proteomes" id="UP000326924">
    <property type="component" value="Unassembled WGS sequence"/>
</dbReference>
<dbReference type="PANTHER" id="PTHR24305">
    <property type="entry name" value="CYTOCHROME P450"/>
    <property type="match status" value="1"/>
</dbReference>
<keyword evidence="6 8" id="KW-0503">Monooxygenase</keyword>
<dbReference type="PRINTS" id="PR00463">
    <property type="entry name" value="EP450I"/>
</dbReference>
<evidence type="ECO:0000256" key="5">
    <source>
        <dbReference type="ARBA" id="ARBA00023004"/>
    </source>
</evidence>
<accession>A0A5J5ENQ3</accession>
<dbReference type="GO" id="GO:0005506">
    <property type="term" value="F:iron ion binding"/>
    <property type="evidence" value="ECO:0007669"/>
    <property type="project" value="InterPro"/>
</dbReference>
<dbReference type="InterPro" id="IPR050121">
    <property type="entry name" value="Cytochrome_P450_monoxygenase"/>
</dbReference>
<keyword evidence="9" id="KW-0812">Transmembrane</keyword>
<protein>
    <submittedName>
        <fullName evidence="10">Cytochrome P450</fullName>
    </submittedName>
</protein>
<comment type="cofactor">
    <cofactor evidence="1 7">
        <name>heme</name>
        <dbReference type="ChEBI" id="CHEBI:30413"/>
    </cofactor>
</comment>
<evidence type="ECO:0000313" key="10">
    <source>
        <dbReference type="EMBL" id="KAA8897519.1"/>
    </source>
</evidence>
<dbReference type="PROSITE" id="PS00086">
    <property type="entry name" value="CYTOCHROME_P450"/>
    <property type="match status" value="1"/>
</dbReference>
<dbReference type="GO" id="GO:0020037">
    <property type="term" value="F:heme binding"/>
    <property type="evidence" value="ECO:0007669"/>
    <property type="project" value="InterPro"/>
</dbReference>
<dbReference type="AlphaFoldDB" id="A0A5J5ENQ3"/>
<feature type="transmembrane region" description="Helical" evidence="9">
    <location>
        <begin position="6"/>
        <end position="26"/>
    </location>
</feature>
<keyword evidence="9" id="KW-0472">Membrane</keyword>
<dbReference type="SUPFAM" id="SSF48264">
    <property type="entry name" value="Cytochrome P450"/>
    <property type="match status" value="1"/>
</dbReference>
<dbReference type="InterPro" id="IPR017972">
    <property type="entry name" value="Cyt_P450_CS"/>
</dbReference>
<keyword evidence="4 8" id="KW-0560">Oxidoreductase</keyword>
<evidence type="ECO:0000256" key="7">
    <source>
        <dbReference type="PIRSR" id="PIRSR602401-1"/>
    </source>
</evidence>
<keyword evidence="9" id="KW-1133">Transmembrane helix</keyword>
<evidence type="ECO:0000256" key="4">
    <source>
        <dbReference type="ARBA" id="ARBA00023002"/>
    </source>
</evidence>
<evidence type="ECO:0000256" key="3">
    <source>
        <dbReference type="ARBA" id="ARBA00022723"/>
    </source>
</evidence>
<dbReference type="CDD" id="cd11062">
    <property type="entry name" value="CYP58-like"/>
    <property type="match status" value="1"/>
</dbReference>
<evidence type="ECO:0000313" key="11">
    <source>
        <dbReference type="Proteomes" id="UP000326924"/>
    </source>
</evidence>
<dbReference type="InterPro" id="IPR001128">
    <property type="entry name" value="Cyt_P450"/>
</dbReference>
<dbReference type="Pfam" id="PF00067">
    <property type="entry name" value="p450"/>
    <property type="match status" value="1"/>
</dbReference>
<dbReference type="PANTHER" id="PTHR24305:SF157">
    <property type="entry name" value="N-ACETYLTRYPTOPHAN 6-HYDROXYLASE IVOC-RELATED"/>
    <property type="match status" value="1"/>
</dbReference>
<evidence type="ECO:0000256" key="6">
    <source>
        <dbReference type="ARBA" id="ARBA00023033"/>
    </source>
</evidence>
<keyword evidence="7 8" id="KW-0349">Heme</keyword>
<keyword evidence="5 7" id="KW-0408">Iron</keyword>
<evidence type="ECO:0000256" key="2">
    <source>
        <dbReference type="ARBA" id="ARBA00010617"/>
    </source>
</evidence>
<evidence type="ECO:0000256" key="1">
    <source>
        <dbReference type="ARBA" id="ARBA00001971"/>
    </source>
</evidence>
<dbReference type="FunCoup" id="A0A5J5ENQ3">
    <property type="interactions" value="1532"/>
</dbReference>
<dbReference type="OrthoDB" id="3945418at2759"/>
<dbReference type="InParanoid" id="A0A5J5ENQ3"/>
<dbReference type="GO" id="GO:0004497">
    <property type="term" value="F:monooxygenase activity"/>
    <property type="evidence" value="ECO:0007669"/>
    <property type="project" value="UniProtKB-KW"/>
</dbReference>
<feature type="binding site" description="axial binding residue" evidence="7">
    <location>
        <position position="453"/>
    </location>
    <ligand>
        <name>heme</name>
        <dbReference type="ChEBI" id="CHEBI:30413"/>
    </ligand>
    <ligandPart>
        <name>Fe</name>
        <dbReference type="ChEBI" id="CHEBI:18248"/>
    </ligandPart>
</feature>
<evidence type="ECO:0000256" key="8">
    <source>
        <dbReference type="RuleBase" id="RU000461"/>
    </source>
</evidence>
<dbReference type="InterPro" id="IPR036396">
    <property type="entry name" value="Cyt_P450_sf"/>
</dbReference>
<sequence length="509" mass="57898">MLLLTLVTSLPSWMLLFGSFLIYWIIKIVYRIWFHPLAHVPGPKIAAATHLYHFYHNAFNKGQFVPYILPGLHEKYGRVVRFSPDEVDVHDVDVIQSFYAHKFAFKKDAKFWDAFGIPRSSGLLYDYSEWRPRRNLLNPMFSKQSINTATNSVIYPMIEKFINRLQEFADSNKVLPMDGALYCLTVDIITEYTCGKAWGFLSEPGMDSAKLQSVRWLTAGSPYSIEFPWLKKVVLRLHKTFPKLNLGGYSVTRRAAVETVEHALALNAGNSQKVNSKPKYILDALLNPDHSKNFPTLGFDDLLDEAMMLFAGGTDTTAHMVLFSIWRLCIDPDTRKKVTADVRTLVRGSDGRFIVAEVEQLPYLSAFIKEMLRCYYGAIGRTPRLVPAGGITVPSTGTFLPAGTRLSTAFISYHTDPDLFVEPHLFRPERWIGAPGKALEKWLLSFGKGERICLGINLAYREMYLLLAELVTRFEIEPYQTTAKDMEMIDQLAVAPRGRFKVLLKSKEL</sequence>
<gene>
    <name evidence="10" type="ORF">FN846DRAFT_921476</name>
</gene>